<reference evidence="6 8" key="2">
    <citation type="submission" date="2023-07" db="EMBL/GenBank/DDBJ databases">
        <authorList>
            <person name="Peeters C."/>
        </authorList>
    </citation>
    <scope>NUCLEOTIDE SEQUENCE [LARGE SCALE GENOMIC DNA]</scope>
    <source>
        <strain evidence="6 8">R-38712</strain>
    </source>
</reference>
<keyword evidence="3" id="KW-0902">Two-component regulatory system</keyword>
<dbReference type="Pfam" id="PF07730">
    <property type="entry name" value="HisKA_3"/>
    <property type="match status" value="1"/>
</dbReference>
<evidence type="ECO:0000313" key="7">
    <source>
        <dbReference type="EMBL" id="MBX3892725.1"/>
    </source>
</evidence>
<evidence type="ECO:0000313" key="8">
    <source>
        <dbReference type="Proteomes" id="UP001189303"/>
    </source>
</evidence>
<dbReference type="Gene3D" id="1.20.5.1930">
    <property type="match status" value="1"/>
</dbReference>
<keyword evidence="2 7" id="KW-0418">Kinase</keyword>
<dbReference type="InterPro" id="IPR050482">
    <property type="entry name" value="Sensor_HK_TwoCompSys"/>
</dbReference>
<proteinExistence type="predicted"/>
<dbReference type="InterPro" id="IPR000700">
    <property type="entry name" value="PAS-assoc_C"/>
</dbReference>
<dbReference type="GO" id="GO:0016020">
    <property type="term" value="C:membrane"/>
    <property type="evidence" value="ECO:0007669"/>
    <property type="project" value="InterPro"/>
</dbReference>
<evidence type="ECO:0000259" key="4">
    <source>
        <dbReference type="PROSITE" id="PS50112"/>
    </source>
</evidence>
<sequence>MDTNADRLRKPASDAAIAHVPVEERYRTLVDAIQDYAIFLLDPTGHIASWNAGAQRIKGYHADEIIGQHFSVFYPAEAIAQNYPGEELKRAAALGRWEDEGWRIRKDGSRFWANVVITALRDEDGDLIGFAKVTRDLTERERLKQLEYASELASRVEATREEEKKRIARELHDDLGQQLTALKMIITGLLADDSTTPEALAYARERTLAMSHAIDHALASVRRLAAGLRPTMLDDLGLLPALDWLVTDFGQHTGLRVALNCNTHTVAFNDAASTALFRIVQEGLTNVARHATSATKVVVDLRCDRANCELAIHNDGAVVTHSTKPAAGRPPSSGIAGIRERVRRLGGTFAAGPLAQGGYRIQLSIPRKAIALDVPSGQ</sequence>
<dbReference type="Gene3D" id="3.30.450.20">
    <property type="entry name" value="PAS domain"/>
    <property type="match status" value="1"/>
</dbReference>
<dbReference type="PANTHER" id="PTHR24421:SF58">
    <property type="entry name" value="SIGNAL TRANSDUCTION HISTIDINE-PROTEIN KINASE_PHOSPHATASE UHPB"/>
    <property type="match status" value="1"/>
</dbReference>
<evidence type="ECO:0000313" key="6">
    <source>
        <dbReference type="EMBL" id="CAJ0731235.1"/>
    </source>
</evidence>
<evidence type="ECO:0000256" key="1">
    <source>
        <dbReference type="ARBA" id="ARBA00022679"/>
    </source>
</evidence>
<dbReference type="RefSeq" id="WP_015855846.1">
    <property type="nucleotide sequence ID" value="NZ_CATWFT010000022.1"/>
</dbReference>
<dbReference type="Proteomes" id="UP001189303">
    <property type="component" value="Unassembled WGS sequence"/>
</dbReference>
<protein>
    <submittedName>
        <fullName evidence="7">PAS domain-containing sensor histidine kinase</fullName>
    </submittedName>
</protein>
<dbReference type="SUPFAM" id="SSF55785">
    <property type="entry name" value="PYP-like sensor domain (PAS domain)"/>
    <property type="match status" value="1"/>
</dbReference>
<dbReference type="GO" id="GO:0046983">
    <property type="term" value="F:protein dimerization activity"/>
    <property type="evidence" value="ECO:0007669"/>
    <property type="project" value="InterPro"/>
</dbReference>
<evidence type="ECO:0000256" key="3">
    <source>
        <dbReference type="ARBA" id="ARBA00023012"/>
    </source>
</evidence>
<dbReference type="PROSITE" id="PS50113">
    <property type="entry name" value="PAC"/>
    <property type="match status" value="1"/>
</dbReference>
<dbReference type="InterPro" id="IPR036890">
    <property type="entry name" value="HATPase_C_sf"/>
</dbReference>
<dbReference type="InterPro" id="IPR000014">
    <property type="entry name" value="PAS"/>
</dbReference>
<name>A0A2P4RFS2_RALPI</name>
<dbReference type="InterPro" id="IPR003594">
    <property type="entry name" value="HATPase_dom"/>
</dbReference>
<dbReference type="SMART" id="SM00091">
    <property type="entry name" value="PAS"/>
    <property type="match status" value="1"/>
</dbReference>
<dbReference type="EMBL" id="CATWFT010000022">
    <property type="protein sequence ID" value="CAJ0731235.1"/>
    <property type="molecule type" value="Genomic_DNA"/>
</dbReference>
<feature type="domain" description="PAC" evidence="5">
    <location>
        <begin position="97"/>
        <end position="149"/>
    </location>
</feature>
<evidence type="ECO:0000256" key="2">
    <source>
        <dbReference type="ARBA" id="ARBA00022777"/>
    </source>
</evidence>
<dbReference type="Gene3D" id="3.30.565.10">
    <property type="entry name" value="Histidine kinase-like ATPase, C-terminal domain"/>
    <property type="match status" value="1"/>
</dbReference>
<dbReference type="PROSITE" id="PS50112">
    <property type="entry name" value="PAS"/>
    <property type="match status" value="1"/>
</dbReference>
<dbReference type="CDD" id="cd16917">
    <property type="entry name" value="HATPase_UhpB-NarQ-NarX-like"/>
    <property type="match status" value="1"/>
</dbReference>
<reference evidence="7" key="1">
    <citation type="submission" date="2018-06" db="EMBL/GenBank/DDBJ databases">
        <authorList>
            <person name="O'Rourke A."/>
        </authorList>
    </citation>
    <scope>NUCLEOTIDE SEQUENCE</scope>
    <source>
        <strain evidence="7">132550021-3</strain>
    </source>
</reference>
<dbReference type="CDD" id="cd00130">
    <property type="entry name" value="PAS"/>
    <property type="match status" value="1"/>
</dbReference>
<dbReference type="NCBIfam" id="TIGR00229">
    <property type="entry name" value="sensory_box"/>
    <property type="match status" value="1"/>
</dbReference>
<feature type="domain" description="PAS" evidence="4">
    <location>
        <begin position="22"/>
        <end position="75"/>
    </location>
</feature>
<dbReference type="EMBL" id="QGBI01000028">
    <property type="protein sequence ID" value="MBX3892725.1"/>
    <property type="molecule type" value="Genomic_DNA"/>
</dbReference>
<dbReference type="Proteomes" id="UP001199322">
    <property type="component" value="Unassembled WGS sequence"/>
</dbReference>
<keyword evidence="8" id="KW-1185">Reference proteome</keyword>
<organism evidence="7 9">
    <name type="scientific">Ralstonia pickettii</name>
    <name type="common">Burkholderia pickettii</name>
    <dbReference type="NCBI Taxonomy" id="329"/>
    <lineage>
        <taxon>Bacteria</taxon>
        <taxon>Pseudomonadati</taxon>
        <taxon>Pseudomonadota</taxon>
        <taxon>Betaproteobacteria</taxon>
        <taxon>Burkholderiales</taxon>
        <taxon>Burkholderiaceae</taxon>
        <taxon>Ralstonia</taxon>
    </lineage>
</organism>
<dbReference type="InterPro" id="IPR035965">
    <property type="entry name" value="PAS-like_dom_sf"/>
</dbReference>
<dbReference type="InterPro" id="IPR011712">
    <property type="entry name" value="Sig_transdc_His_kin_sub3_dim/P"/>
</dbReference>
<dbReference type="Pfam" id="PF02518">
    <property type="entry name" value="HATPase_c"/>
    <property type="match status" value="1"/>
</dbReference>
<accession>A0A2P4RFS2</accession>
<keyword evidence="1" id="KW-0808">Transferase</keyword>
<dbReference type="InterPro" id="IPR001610">
    <property type="entry name" value="PAC"/>
</dbReference>
<dbReference type="PANTHER" id="PTHR24421">
    <property type="entry name" value="NITRATE/NITRITE SENSOR PROTEIN NARX-RELATED"/>
    <property type="match status" value="1"/>
</dbReference>
<dbReference type="SMART" id="SM00086">
    <property type="entry name" value="PAC"/>
    <property type="match status" value="1"/>
</dbReference>
<dbReference type="Pfam" id="PF13426">
    <property type="entry name" value="PAS_9"/>
    <property type="match status" value="1"/>
</dbReference>
<gene>
    <name evidence="7" type="ORF">DEE74_22920</name>
    <name evidence="6" type="ORF">R38712_04650</name>
</gene>
<evidence type="ECO:0000313" key="9">
    <source>
        <dbReference type="Proteomes" id="UP001199322"/>
    </source>
</evidence>
<dbReference type="AlphaFoldDB" id="A0A2P4RFS2"/>
<dbReference type="SUPFAM" id="SSF55874">
    <property type="entry name" value="ATPase domain of HSP90 chaperone/DNA topoisomerase II/histidine kinase"/>
    <property type="match status" value="1"/>
</dbReference>
<dbReference type="GO" id="GO:0000155">
    <property type="term" value="F:phosphorelay sensor kinase activity"/>
    <property type="evidence" value="ECO:0007669"/>
    <property type="project" value="InterPro"/>
</dbReference>
<comment type="caution">
    <text evidence="7">The sequence shown here is derived from an EMBL/GenBank/DDBJ whole genome shotgun (WGS) entry which is preliminary data.</text>
</comment>
<evidence type="ECO:0000259" key="5">
    <source>
        <dbReference type="PROSITE" id="PS50113"/>
    </source>
</evidence>